<keyword evidence="3" id="KW-0808">Transferase</keyword>
<feature type="domain" description="Ketosynthase family 3 (KS3)" evidence="5">
    <location>
        <begin position="687"/>
        <end position="1109"/>
    </location>
</feature>
<dbReference type="InterPro" id="IPR042099">
    <property type="entry name" value="ANL_N_sf"/>
</dbReference>
<keyword evidence="2" id="KW-0597">Phosphoprotein</keyword>
<evidence type="ECO:0000256" key="2">
    <source>
        <dbReference type="ARBA" id="ARBA00022553"/>
    </source>
</evidence>
<dbReference type="InterPro" id="IPR020845">
    <property type="entry name" value="AMP-binding_CS"/>
</dbReference>
<dbReference type="InterPro" id="IPR050091">
    <property type="entry name" value="PKS_NRPS_Biosynth_Enz"/>
</dbReference>
<dbReference type="InterPro" id="IPR045851">
    <property type="entry name" value="AMP-bd_C_sf"/>
</dbReference>
<dbReference type="Gene3D" id="3.40.50.12780">
    <property type="entry name" value="N-terminal domain of ligase-like"/>
    <property type="match status" value="1"/>
</dbReference>
<dbReference type="SMART" id="SM00825">
    <property type="entry name" value="PKS_KS"/>
    <property type="match status" value="1"/>
</dbReference>
<dbReference type="Proteomes" id="UP000304148">
    <property type="component" value="Chromosome"/>
</dbReference>
<sequence>MSKKAIQHGKSLTLPAEYHNLAEMIQYVANQYPQKGLTFVDASGNEEFLRYPELVKNARQYLSMLYRKGIRPGEVIILEIDQSKDFYCTFWACILGGIVAAPVSQPTSWKPLSAGLLKLTRIWEVLQKPIIIMEEHNRKYYESLQQSSHYEGIRFFSTQELETEGVGEPYDAQPDELAFLQFSSGSTGIPKGVKLSSRNILINALAMAERFETKESDTVFTWLPHTHDMGLFVQHITPIVSGSNIVIFSPYTFVRSPYLFLRKMSEHRATWFGSTNFGFDWLVQKVADEKLATLDLSSLRFALNGAEPISIHVVNSFAKKFEPCGYKPEMMLPAYGMAEATVGVSISRMDEVPKVEYISRSKLIHAQLAVPVQETDERDRLPFVHEGTPLPEISIRIADEHGNTVDEYVVGEIQIQGGSVTSGYYNRDDLTESLFVDGWLHTGDLGFIAEGSLVVSGRMKDIIFIRGQNYFAHDLEEVLYEQGAIPRGNIAFVGLFNGATQQEELLAFVKHKSGIEKLLDFRHQIITHMRESLGIEVTHVIPVRTIPKTTSGKLQRFELRKNYEDGEYDEALQEIHAGLEQRRIQERVIHSPQNELESFLRRSWAEVLGIPETRISTDDSFLALGGSSIQRFQFLDRMEKHFGREIGFELFVICKTIKQMADYLQTMPQAREIPASAWDADNKLDLHNAVAITGIALRVPGASTPQQYWENLCAKKDCIAKVSEKRRQLAGKPEWDDWLGEIANIDYFDNDFFEISDEEAAFMDPQQRLMLEIAYEALEDAGALPGLDEKRNIGVYTGININTYYQLVMNYMDKHGVDRIHPNTMVGNMHNMVSALIAHKLNFTGPALVIDTACSSFLVALHQAVAAIRQNSISGAIVGAANLLATPIVHQLSRKAGIVSSTRCTKTFDIEADGSVLGEGVVVVYLEPLTQAVQDNKQIYGIIRGSAVNNDGYSLGIMAPNPGGQYQVLSEAYIDANLSPGEVGYVEAHGSGTRIGDPIEVNALTKLFTEGKRRTDGKIGLGSVKTNIGHLLPAAGGAGLVKVLLSLYHKKLVPSLHMGTRNPALEMEKSPFFIVQDVEEWSVDENNTRKAGISSFGLGGTNVHVVLEEWNGAEAPSTASEATKVFVTARTSERSEASEASEVTAASAETTGSAVRPRKHLLTLSAKSEHALERVIRQTQELLELDPSTNINHLCFTRNRYRKHYSYRAACILSNSDSLKAVVLQTAHRGRFLKNRAAKVALVIGDIAGQPLADNLLTQDAGLEHFTINHMDVLECGASQYGVSEPEMKERVQLSVFFYWYSLVQRILQSGVSIIEIRGLGSGQILADLLQERMDIKTALDTFVSELKSIRGEGEDKKCHAHEDAALLQSRADVLLGVCMTKEEADKMLSHKQNSKAEHILIESSASGSLEDTVLHTVGQLYVSGADIDWSSLHPDGSGMIVPLPAYPFEQTSHWIQE</sequence>
<name>A0A383RA19_PAEAL</name>
<dbReference type="Pfam" id="PF22621">
    <property type="entry name" value="CurL-like_PKS_C"/>
    <property type="match status" value="1"/>
</dbReference>
<dbReference type="InterPro" id="IPR016039">
    <property type="entry name" value="Thiolase-like"/>
</dbReference>
<dbReference type="Pfam" id="PF00501">
    <property type="entry name" value="AMP-binding"/>
    <property type="match status" value="1"/>
</dbReference>
<evidence type="ECO:0000313" key="7">
    <source>
        <dbReference type="Proteomes" id="UP000304148"/>
    </source>
</evidence>
<dbReference type="EMBL" id="LS992241">
    <property type="protein sequence ID" value="SYX83422.1"/>
    <property type="molecule type" value="Genomic_DNA"/>
</dbReference>
<dbReference type="Gene3D" id="3.40.47.10">
    <property type="match status" value="1"/>
</dbReference>
<gene>
    <name evidence="6" type="ORF">PBLR_11844</name>
</gene>
<dbReference type="SUPFAM" id="SSF47336">
    <property type="entry name" value="ACP-like"/>
    <property type="match status" value="1"/>
</dbReference>
<dbReference type="Gene3D" id="1.10.1200.10">
    <property type="entry name" value="ACP-like"/>
    <property type="match status" value="1"/>
</dbReference>
<dbReference type="PROSITE" id="PS52004">
    <property type="entry name" value="KS3_2"/>
    <property type="match status" value="1"/>
</dbReference>
<evidence type="ECO:0000313" key="6">
    <source>
        <dbReference type="EMBL" id="SYX83422.1"/>
    </source>
</evidence>
<dbReference type="PANTHER" id="PTHR43775:SF37">
    <property type="entry name" value="SI:DKEY-61P9.11"/>
    <property type="match status" value="1"/>
</dbReference>
<dbReference type="PROSITE" id="PS50075">
    <property type="entry name" value="CARRIER"/>
    <property type="match status" value="1"/>
</dbReference>
<dbReference type="CDD" id="cd00833">
    <property type="entry name" value="PKS"/>
    <property type="match status" value="1"/>
</dbReference>
<reference evidence="7" key="1">
    <citation type="submission" date="2018-08" db="EMBL/GenBank/DDBJ databases">
        <authorList>
            <person name="Chevrot R."/>
        </authorList>
    </citation>
    <scope>NUCLEOTIDE SEQUENCE [LARGE SCALE GENOMIC DNA]</scope>
</reference>
<proteinExistence type="predicted"/>
<dbReference type="SUPFAM" id="SSF56801">
    <property type="entry name" value="Acetyl-CoA synthetase-like"/>
    <property type="match status" value="1"/>
</dbReference>
<dbReference type="Pfam" id="PF00109">
    <property type="entry name" value="ketoacyl-synt"/>
    <property type="match status" value="1"/>
</dbReference>
<evidence type="ECO:0000256" key="3">
    <source>
        <dbReference type="ARBA" id="ARBA00022679"/>
    </source>
</evidence>
<dbReference type="GO" id="GO:0004312">
    <property type="term" value="F:fatty acid synthase activity"/>
    <property type="evidence" value="ECO:0007669"/>
    <property type="project" value="TreeGrafter"/>
</dbReference>
<accession>A0A383RA19</accession>
<evidence type="ECO:0000256" key="1">
    <source>
        <dbReference type="ARBA" id="ARBA00022450"/>
    </source>
</evidence>
<dbReference type="Gene3D" id="3.30.300.30">
    <property type="match status" value="1"/>
</dbReference>
<evidence type="ECO:0000259" key="4">
    <source>
        <dbReference type="PROSITE" id="PS50075"/>
    </source>
</evidence>
<dbReference type="RefSeq" id="WP_172619449.1">
    <property type="nucleotide sequence ID" value="NZ_LS992241.1"/>
</dbReference>
<dbReference type="PANTHER" id="PTHR43775">
    <property type="entry name" value="FATTY ACID SYNTHASE"/>
    <property type="match status" value="1"/>
</dbReference>
<dbReference type="SUPFAM" id="SSF53901">
    <property type="entry name" value="Thiolase-like"/>
    <property type="match status" value="1"/>
</dbReference>
<organism evidence="6 7">
    <name type="scientific">Paenibacillus alvei</name>
    <name type="common">Bacillus alvei</name>
    <dbReference type="NCBI Taxonomy" id="44250"/>
    <lineage>
        <taxon>Bacteria</taxon>
        <taxon>Bacillati</taxon>
        <taxon>Bacillota</taxon>
        <taxon>Bacilli</taxon>
        <taxon>Bacillales</taxon>
        <taxon>Paenibacillaceae</taxon>
        <taxon>Paenibacillus</taxon>
    </lineage>
</organism>
<dbReference type="Gene3D" id="3.30.70.3290">
    <property type="match status" value="2"/>
</dbReference>
<dbReference type="InterPro" id="IPR014030">
    <property type="entry name" value="Ketoacyl_synth_N"/>
</dbReference>
<dbReference type="InterPro" id="IPR020841">
    <property type="entry name" value="PKS_Beta-ketoAc_synthase_dom"/>
</dbReference>
<dbReference type="InterPro" id="IPR000873">
    <property type="entry name" value="AMP-dep_synth/lig_dom"/>
</dbReference>
<dbReference type="GO" id="GO:0006633">
    <property type="term" value="P:fatty acid biosynthetic process"/>
    <property type="evidence" value="ECO:0007669"/>
    <property type="project" value="TreeGrafter"/>
</dbReference>
<evidence type="ECO:0000259" key="5">
    <source>
        <dbReference type="PROSITE" id="PS52004"/>
    </source>
</evidence>
<feature type="domain" description="Carrier" evidence="4">
    <location>
        <begin position="591"/>
        <end position="668"/>
    </location>
</feature>
<dbReference type="Pfam" id="PF02801">
    <property type="entry name" value="Ketoacyl-synt_C"/>
    <property type="match status" value="1"/>
</dbReference>
<dbReference type="InterPro" id="IPR009081">
    <property type="entry name" value="PP-bd_ACP"/>
</dbReference>
<dbReference type="InterPro" id="IPR014031">
    <property type="entry name" value="Ketoacyl_synth_C"/>
</dbReference>
<keyword evidence="1" id="KW-0596">Phosphopantetheine</keyword>
<dbReference type="Pfam" id="PF00550">
    <property type="entry name" value="PP-binding"/>
    <property type="match status" value="1"/>
</dbReference>
<protein>
    <submittedName>
        <fullName evidence="6">Beta-ketoacyl synthase</fullName>
    </submittedName>
</protein>
<dbReference type="InterPro" id="IPR036736">
    <property type="entry name" value="ACP-like_sf"/>
</dbReference>
<dbReference type="PROSITE" id="PS00455">
    <property type="entry name" value="AMP_BINDING"/>
    <property type="match status" value="1"/>
</dbReference>